<evidence type="ECO:0000256" key="8">
    <source>
        <dbReference type="ARBA" id="ARBA00023136"/>
    </source>
</evidence>
<proteinExistence type="inferred from homology"/>
<evidence type="ECO:0000256" key="4">
    <source>
        <dbReference type="ARBA" id="ARBA00022679"/>
    </source>
</evidence>
<dbReference type="InterPro" id="IPR050324">
    <property type="entry name" value="CDP-alcohol_PTase-I"/>
</dbReference>
<evidence type="ECO:0000256" key="9">
    <source>
        <dbReference type="ARBA" id="ARBA00023209"/>
    </source>
</evidence>
<dbReference type="NCBIfam" id="TIGR00560">
    <property type="entry name" value="pgsA"/>
    <property type="match status" value="1"/>
</dbReference>
<dbReference type="InterPro" id="IPR048254">
    <property type="entry name" value="CDP_ALCOHOL_P_TRANSF_CS"/>
</dbReference>
<evidence type="ECO:0000256" key="11">
    <source>
        <dbReference type="SAM" id="Phobius"/>
    </source>
</evidence>
<dbReference type="InterPro" id="IPR004570">
    <property type="entry name" value="Phosphatidylglycerol_P_synth"/>
</dbReference>
<keyword evidence="6 11" id="KW-1133">Transmembrane helix</keyword>
<dbReference type="GO" id="GO:0046474">
    <property type="term" value="P:glycerophospholipid biosynthetic process"/>
    <property type="evidence" value="ECO:0007669"/>
    <property type="project" value="TreeGrafter"/>
</dbReference>
<keyword evidence="3" id="KW-0444">Lipid biosynthesis</keyword>
<dbReference type="GO" id="GO:0016020">
    <property type="term" value="C:membrane"/>
    <property type="evidence" value="ECO:0007669"/>
    <property type="project" value="UniProtKB-SubCell"/>
</dbReference>
<feature type="transmembrane region" description="Helical" evidence="11">
    <location>
        <begin position="93"/>
        <end position="113"/>
    </location>
</feature>
<keyword evidence="7" id="KW-0443">Lipid metabolism</keyword>
<evidence type="ECO:0000256" key="3">
    <source>
        <dbReference type="ARBA" id="ARBA00022516"/>
    </source>
</evidence>
<feature type="transmembrane region" description="Helical" evidence="11">
    <location>
        <begin position="31"/>
        <end position="50"/>
    </location>
</feature>
<comment type="caution">
    <text evidence="12">The sequence shown here is derived from an EMBL/GenBank/DDBJ whole genome shotgun (WGS) entry which is preliminary data.</text>
</comment>
<evidence type="ECO:0000256" key="1">
    <source>
        <dbReference type="ARBA" id="ARBA00004141"/>
    </source>
</evidence>
<protein>
    <submittedName>
        <fullName evidence="12">CDP-diacylglycerol--glycerol-3-phosphate 3-phosphatidyl-transferase</fullName>
    </submittedName>
</protein>
<feature type="transmembrane region" description="Helical" evidence="11">
    <location>
        <begin position="62"/>
        <end position="81"/>
    </location>
</feature>
<keyword evidence="9" id="KW-0594">Phospholipid biosynthesis</keyword>
<dbReference type="InterPro" id="IPR000462">
    <property type="entry name" value="CDP-OH_P_trans"/>
</dbReference>
<dbReference type="Pfam" id="PF01066">
    <property type="entry name" value="CDP-OH_P_transf"/>
    <property type="match status" value="1"/>
</dbReference>
<evidence type="ECO:0000256" key="6">
    <source>
        <dbReference type="ARBA" id="ARBA00022989"/>
    </source>
</evidence>
<dbReference type="GO" id="GO:0008444">
    <property type="term" value="F:CDP-diacylglycerol-glycerol-3-phosphate 3-phosphatidyltransferase activity"/>
    <property type="evidence" value="ECO:0007669"/>
    <property type="project" value="InterPro"/>
</dbReference>
<evidence type="ECO:0000256" key="10">
    <source>
        <dbReference type="ARBA" id="ARBA00023264"/>
    </source>
</evidence>
<evidence type="ECO:0000256" key="2">
    <source>
        <dbReference type="ARBA" id="ARBA00010441"/>
    </source>
</evidence>
<dbReference type="InterPro" id="IPR043130">
    <property type="entry name" value="CDP-OH_PTrfase_TM_dom"/>
</dbReference>
<reference evidence="12" key="1">
    <citation type="submission" date="2014-06" db="EMBL/GenBank/DDBJ databases">
        <title>Key roles for freshwater Actinobacteria revealed by deep metagenomic sequencing.</title>
        <authorList>
            <person name="Ghai R."/>
            <person name="Mizuno C.M."/>
            <person name="Picazo A."/>
            <person name="Camacho A."/>
            <person name="Rodriguez-Valera F."/>
        </authorList>
    </citation>
    <scope>NUCLEOTIDE SEQUENCE</scope>
</reference>
<organism evidence="12">
    <name type="scientific">freshwater metagenome</name>
    <dbReference type="NCBI Taxonomy" id="449393"/>
    <lineage>
        <taxon>unclassified sequences</taxon>
        <taxon>metagenomes</taxon>
        <taxon>ecological metagenomes</taxon>
    </lineage>
</organism>
<evidence type="ECO:0000256" key="7">
    <source>
        <dbReference type="ARBA" id="ARBA00023098"/>
    </source>
</evidence>
<gene>
    <name evidence="12" type="ORF">GM51_15290</name>
</gene>
<dbReference type="PROSITE" id="PS00379">
    <property type="entry name" value="CDP_ALCOHOL_P_TRANSF"/>
    <property type="match status" value="1"/>
</dbReference>
<keyword evidence="10" id="KW-1208">Phospholipid metabolism</keyword>
<dbReference type="PANTHER" id="PTHR14269:SF62">
    <property type="entry name" value="CDP-DIACYLGLYCEROL--GLYCEROL-3-PHOSPHATE 3-PHOSPHATIDYLTRANSFERASE 1, CHLOROPLASTIC"/>
    <property type="match status" value="1"/>
</dbReference>
<keyword evidence="5 11" id="KW-0812">Transmembrane</keyword>
<sequence>MARPASSPQPSSGLRGRFIAAGVSQVSNVNIANLITVVRILVAPVFMWLVVMDDGADSGVRWLAGLLFVAAIATDGIDGALARRRNLITNTGILLDPIADKVLIVGALGALWWVGELPLWIVLVIVVRELGITVFRFVALSDRVIPASSGGKLKTIVQAVTLSSWLIPTWVLLGSWVFILNWVLMGVVVVITTWTGVDYLVKGLRAPEKTDER</sequence>
<name>A0A094PZR2_9ZZZZ</name>
<evidence type="ECO:0000256" key="5">
    <source>
        <dbReference type="ARBA" id="ARBA00022692"/>
    </source>
</evidence>
<feature type="transmembrane region" description="Helical" evidence="11">
    <location>
        <begin position="179"/>
        <end position="201"/>
    </location>
</feature>
<dbReference type="AlphaFoldDB" id="A0A094PZR2"/>
<keyword evidence="4 12" id="KW-0808">Transferase</keyword>
<keyword evidence="8 11" id="KW-0472">Membrane</keyword>
<comment type="subcellular location">
    <subcellularLocation>
        <location evidence="1">Membrane</location>
        <topology evidence="1">Multi-pass membrane protein</topology>
    </subcellularLocation>
</comment>
<evidence type="ECO:0000313" key="12">
    <source>
        <dbReference type="EMBL" id="KGA15269.1"/>
    </source>
</evidence>
<comment type="similarity">
    <text evidence="2">Belongs to the CDP-alcohol phosphatidyltransferase class-I family.</text>
</comment>
<dbReference type="EMBL" id="JNSL01000119">
    <property type="protein sequence ID" value="KGA15269.1"/>
    <property type="molecule type" value="Genomic_DNA"/>
</dbReference>
<dbReference type="PANTHER" id="PTHR14269">
    <property type="entry name" value="CDP-DIACYLGLYCEROL--GLYCEROL-3-PHOSPHATE 3-PHOSPHATIDYLTRANSFERASE-RELATED"/>
    <property type="match status" value="1"/>
</dbReference>
<dbReference type="PIRSF" id="PIRSF000847">
    <property type="entry name" value="Phos_ph_gly_syn"/>
    <property type="match status" value="1"/>
</dbReference>
<dbReference type="Gene3D" id="1.20.120.1760">
    <property type="match status" value="1"/>
</dbReference>
<accession>A0A094PZR2</accession>